<dbReference type="GO" id="GO:0005829">
    <property type="term" value="C:cytosol"/>
    <property type="evidence" value="ECO:0007669"/>
    <property type="project" value="TreeGrafter"/>
</dbReference>
<sequence>MAVCFKCRQSQGVFRSRDGATKPYCVECFVEFCTRQVRDNLFKHCGMPCEVPLAVAVSGGHSSMSILHQLGVLRAQNRMRPERGQVTFIFIPFHLREDELVLPLLAEEAKGNAKDPRQEELRCVAASMAEQFEKLETMIRTQCTQWEFASIPLFMEGEVCVVRYSDYLSPGELQAFRRVLHHSRLSLSDRELLYERLRQRVLTAAALECIHRWHRTRQSTCTVGWYHLLTGENALRCCMTTLREFMSGNGQNAVHLSGYRGFVGQCLVLRPLRNMLPHELVMYCRTQGIQAAYSPSLSTQTSLRSMNRTLELFFNNMLRTYRTSVFNVLNTVNKLHVETAPELTCVELQSGASQQQQQQAKRVILGKSAQHHYEKLQTMQPPHYSWFDGGGMEPSSPRNDDCTHQLCLLCACLIPVPDEHAVMHQTGRRRFICKACMTFLQGLPDDFITVVPSEVNTRSNSMDEKWTGRITELSDSGSLDAFSSLAVRMEALMRTADATAETGREENIVETRNVRWRLSGHDVSSFLLQEDGEG</sequence>
<evidence type="ECO:0000313" key="4">
    <source>
        <dbReference type="Proteomes" id="UP000007350"/>
    </source>
</evidence>
<dbReference type="OrthoDB" id="25129at2759"/>
<evidence type="ECO:0000313" key="3">
    <source>
        <dbReference type="EMBL" id="EKF37632.1"/>
    </source>
</evidence>
<dbReference type="InterPro" id="IPR019407">
    <property type="entry name" value="CTU2"/>
</dbReference>
<dbReference type="GO" id="GO:0016783">
    <property type="term" value="F:sulfurtransferase activity"/>
    <property type="evidence" value="ECO:0007669"/>
    <property type="project" value="TreeGrafter"/>
</dbReference>
<dbReference type="Gene3D" id="3.40.50.620">
    <property type="entry name" value="HUPs"/>
    <property type="match status" value="1"/>
</dbReference>
<accession>K2P974</accession>
<dbReference type="Proteomes" id="UP000007350">
    <property type="component" value="Unassembled WGS sequence"/>
</dbReference>
<reference evidence="3 4" key="1">
    <citation type="journal article" date="2012" name="BMC Genomics">
        <title>Comparative genomic analysis of human infective Trypanosoma cruzi lineages with the bat-restricted subspecies T. cruzi marinkellei.</title>
        <authorList>
            <person name="Franzen O."/>
            <person name="Talavera-Lopez C."/>
            <person name="Ochaya S."/>
            <person name="Butler C.E."/>
            <person name="Messenger L.A."/>
            <person name="Lewis M.D."/>
            <person name="Llewellyn M.S."/>
            <person name="Marinkelle C.J."/>
            <person name="Tyler K.M."/>
            <person name="Miles M.A."/>
            <person name="Andersson B."/>
        </authorList>
    </citation>
    <scope>NUCLEOTIDE SEQUENCE [LARGE SCALE GENOMIC DNA]</scope>
    <source>
        <strain evidence="3 4">B7</strain>
    </source>
</reference>
<name>K2P974_TRYCR</name>
<comment type="caution">
    <text evidence="3">The sequence shown here is derived from an EMBL/GenBank/DDBJ whole genome shotgun (WGS) entry which is preliminary data.</text>
</comment>
<dbReference type="EMBL" id="AHKC01008653">
    <property type="protein sequence ID" value="EKF37632.1"/>
    <property type="molecule type" value="Genomic_DNA"/>
</dbReference>
<dbReference type="AlphaFoldDB" id="K2P974"/>
<dbReference type="PANTHER" id="PTHR20882">
    <property type="entry name" value="CYTOPLASMIC TRNA 2-THIOLATION PROTEIN 2"/>
    <property type="match status" value="1"/>
</dbReference>
<dbReference type="InterPro" id="IPR014729">
    <property type="entry name" value="Rossmann-like_a/b/a_fold"/>
</dbReference>
<keyword evidence="2" id="KW-0819">tRNA processing</keyword>
<protein>
    <recommendedName>
        <fullName evidence="5">Cytoplasmic tRNA 2-thiolation protein 2</fullName>
    </recommendedName>
</protein>
<keyword evidence="4" id="KW-1185">Reference proteome</keyword>
<evidence type="ECO:0000256" key="2">
    <source>
        <dbReference type="ARBA" id="ARBA00022694"/>
    </source>
</evidence>
<proteinExistence type="predicted"/>
<gene>
    <name evidence="3" type="ORF">MOQ_002173</name>
</gene>
<organism evidence="3 4">
    <name type="scientific">Trypanosoma cruzi marinkellei</name>
    <dbReference type="NCBI Taxonomy" id="85056"/>
    <lineage>
        <taxon>Eukaryota</taxon>
        <taxon>Discoba</taxon>
        <taxon>Euglenozoa</taxon>
        <taxon>Kinetoplastea</taxon>
        <taxon>Metakinetoplastina</taxon>
        <taxon>Trypanosomatida</taxon>
        <taxon>Trypanosomatidae</taxon>
        <taxon>Trypanosoma</taxon>
        <taxon>Schizotrypanum</taxon>
    </lineage>
</organism>
<dbReference type="PANTHER" id="PTHR20882:SF14">
    <property type="entry name" value="CYTOPLASMIC TRNA 2-THIOLATION PROTEIN 2"/>
    <property type="match status" value="1"/>
</dbReference>
<evidence type="ECO:0000256" key="1">
    <source>
        <dbReference type="ARBA" id="ARBA00022490"/>
    </source>
</evidence>
<dbReference type="GO" id="GO:0002143">
    <property type="term" value="P:tRNA wobble position uridine thiolation"/>
    <property type="evidence" value="ECO:0007669"/>
    <property type="project" value="TreeGrafter"/>
</dbReference>
<dbReference type="SUPFAM" id="SSF52402">
    <property type="entry name" value="Adenine nucleotide alpha hydrolases-like"/>
    <property type="match status" value="1"/>
</dbReference>
<keyword evidence="1" id="KW-0963">Cytoplasm</keyword>
<evidence type="ECO:0008006" key="5">
    <source>
        <dbReference type="Google" id="ProtNLM"/>
    </source>
</evidence>
<dbReference type="GO" id="GO:0000049">
    <property type="term" value="F:tRNA binding"/>
    <property type="evidence" value="ECO:0007669"/>
    <property type="project" value="InterPro"/>
</dbReference>